<reference evidence="1" key="1">
    <citation type="submission" date="2022-08" db="EMBL/GenBank/DDBJ databases">
        <authorList>
            <person name="Gutierrez-Valencia J."/>
        </authorList>
    </citation>
    <scope>NUCLEOTIDE SEQUENCE</scope>
</reference>
<accession>A0AAV0I7H0</accession>
<sequence>MSYRLLGRKEFRRLFCRQTRPRLCHLSIQRHHTIHNIPMWLRSDGGSSEIGRSSFSMSFERRTWSLTT</sequence>
<keyword evidence="2" id="KW-1185">Reference proteome</keyword>
<organism evidence="1 2">
    <name type="scientific">Linum tenue</name>
    <dbReference type="NCBI Taxonomy" id="586396"/>
    <lineage>
        <taxon>Eukaryota</taxon>
        <taxon>Viridiplantae</taxon>
        <taxon>Streptophyta</taxon>
        <taxon>Embryophyta</taxon>
        <taxon>Tracheophyta</taxon>
        <taxon>Spermatophyta</taxon>
        <taxon>Magnoliopsida</taxon>
        <taxon>eudicotyledons</taxon>
        <taxon>Gunneridae</taxon>
        <taxon>Pentapetalae</taxon>
        <taxon>rosids</taxon>
        <taxon>fabids</taxon>
        <taxon>Malpighiales</taxon>
        <taxon>Linaceae</taxon>
        <taxon>Linum</taxon>
    </lineage>
</organism>
<dbReference type="EMBL" id="CAMGYJ010000003">
    <property type="protein sequence ID" value="CAI0393541.1"/>
    <property type="molecule type" value="Genomic_DNA"/>
</dbReference>
<evidence type="ECO:0000313" key="2">
    <source>
        <dbReference type="Proteomes" id="UP001154282"/>
    </source>
</evidence>
<dbReference type="Proteomes" id="UP001154282">
    <property type="component" value="Unassembled WGS sequence"/>
</dbReference>
<name>A0AAV0I7H0_9ROSI</name>
<comment type="caution">
    <text evidence="1">The sequence shown here is derived from an EMBL/GenBank/DDBJ whole genome shotgun (WGS) entry which is preliminary data.</text>
</comment>
<proteinExistence type="predicted"/>
<protein>
    <submittedName>
        <fullName evidence="1">Uncharacterized protein</fullName>
    </submittedName>
</protein>
<gene>
    <name evidence="1" type="ORF">LITE_LOCUS7971</name>
</gene>
<evidence type="ECO:0000313" key="1">
    <source>
        <dbReference type="EMBL" id="CAI0393541.1"/>
    </source>
</evidence>
<dbReference type="AlphaFoldDB" id="A0AAV0I7H0"/>